<protein>
    <submittedName>
        <fullName evidence="1">Uncharacterized protein</fullName>
    </submittedName>
</protein>
<evidence type="ECO:0000313" key="2">
    <source>
        <dbReference type="Proteomes" id="UP000298264"/>
    </source>
</evidence>
<accession>A0A4R9LQ60</accession>
<proteinExistence type="predicted"/>
<sequence>MSDIEKLKTIVESQRIVIINLFKILELKNLLPTSVKGDGNRKQPIPEYAELKEELHALQNAHLL</sequence>
<dbReference type="EMBL" id="RQHV01000050">
    <property type="protein sequence ID" value="TGN09755.1"/>
    <property type="molecule type" value="Genomic_DNA"/>
</dbReference>
<organism evidence="1 2">
    <name type="scientific">Leptospira ilyithenensis</name>
    <dbReference type="NCBI Taxonomy" id="2484901"/>
    <lineage>
        <taxon>Bacteria</taxon>
        <taxon>Pseudomonadati</taxon>
        <taxon>Spirochaetota</taxon>
        <taxon>Spirochaetia</taxon>
        <taxon>Leptospirales</taxon>
        <taxon>Leptospiraceae</taxon>
        <taxon>Leptospira</taxon>
    </lineage>
</organism>
<dbReference type="AlphaFoldDB" id="A0A4R9LQ60"/>
<reference evidence="1" key="1">
    <citation type="journal article" date="2019" name="PLoS Negl. Trop. Dis.">
        <title>Revisiting the worldwide diversity of Leptospira species in the environment.</title>
        <authorList>
            <person name="Vincent A.T."/>
            <person name="Schiettekatte O."/>
            <person name="Bourhy P."/>
            <person name="Veyrier F.J."/>
            <person name="Picardeau M."/>
        </authorList>
    </citation>
    <scope>NUCLEOTIDE SEQUENCE [LARGE SCALE GENOMIC DNA]</scope>
    <source>
        <strain evidence="1">201400974</strain>
    </source>
</reference>
<dbReference type="RefSeq" id="WP_135764607.1">
    <property type="nucleotide sequence ID" value="NZ_RQHV01000050.1"/>
</dbReference>
<evidence type="ECO:0000313" key="1">
    <source>
        <dbReference type="EMBL" id="TGN09755.1"/>
    </source>
</evidence>
<keyword evidence="2" id="KW-1185">Reference proteome</keyword>
<name>A0A4R9LQ60_9LEPT</name>
<dbReference type="Proteomes" id="UP000298264">
    <property type="component" value="Unassembled WGS sequence"/>
</dbReference>
<gene>
    <name evidence="1" type="ORF">EHS11_11780</name>
</gene>
<comment type="caution">
    <text evidence="1">The sequence shown here is derived from an EMBL/GenBank/DDBJ whole genome shotgun (WGS) entry which is preliminary data.</text>
</comment>